<dbReference type="Proteomes" id="UP000318582">
    <property type="component" value="Unassembled WGS sequence"/>
</dbReference>
<dbReference type="PANTHER" id="PTHR12300">
    <property type="entry name" value="HVA22-LIKE PROTEINS"/>
    <property type="match status" value="1"/>
</dbReference>
<organism evidence="7 8">
    <name type="scientific">Powellomyces hirtus</name>
    <dbReference type="NCBI Taxonomy" id="109895"/>
    <lineage>
        <taxon>Eukaryota</taxon>
        <taxon>Fungi</taxon>
        <taxon>Fungi incertae sedis</taxon>
        <taxon>Chytridiomycota</taxon>
        <taxon>Chytridiomycota incertae sedis</taxon>
        <taxon>Chytridiomycetes</taxon>
        <taxon>Spizellomycetales</taxon>
        <taxon>Powellomycetaceae</taxon>
        <taxon>Powellomyces</taxon>
    </lineage>
</organism>
<dbReference type="EMBL" id="QEAQ01000037">
    <property type="protein sequence ID" value="TPX58366.1"/>
    <property type="molecule type" value="Genomic_DNA"/>
</dbReference>
<comment type="subcellular location">
    <subcellularLocation>
        <location evidence="1 6">Membrane</location>
        <topology evidence="1 6">Multi-pass membrane protein</topology>
    </subcellularLocation>
</comment>
<feature type="transmembrane region" description="Helical" evidence="6">
    <location>
        <begin position="36"/>
        <end position="55"/>
    </location>
</feature>
<dbReference type="STRING" id="109895.A0A507E3F5"/>
<evidence type="ECO:0000313" key="7">
    <source>
        <dbReference type="EMBL" id="TPX58366.1"/>
    </source>
</evidence>
<gene>
    <name evidence="7" type="ORF">PhCBS80983_g03192</name>
</gene>
<evidence type="ECO:0000256" key="6">
    <source>
        <dbReference type="RuleBase" id="RU362006"/>
    </source>
</evidence>
<dbReference type="GO" id="GO:0016020">
    <property type="term" value="C:membrane"/>
    <property type="evidence" value="ECO:0007669"/>
    <property type="project" value="UniProtKB-SubCell"/>
</dbReference>
<keyword evidence="5 6" id="KW-0472">Membrane</keyword>
<comment type="caution">
    <text evidence="7">The sequence shown here is derived from an EMBL/GenBank/DDBJ whole genome shotgun (WGS) entry which is preliminary data.</text>
</comment>
<dbReference type="AlphaFoldDB" id="A0A507E3F5"/>
<sequence length="177" mass="20378">MSSDKFQQYLKQFDIELSKVPLAVEVERRTGFPKTYIVGGIGVFAGLLIFLNVWGQLLTNLLGFLYPAYASFKAVESSNKADDTQWLTYWVVFGFTNVIEFFSDFLLHWIPFYYMFKAGLIMYLILPQFQGAQFLYIKFIRPYLSSEERVIDGHFAKLRTQATSAMADVVAEGIKKD</sequence>
<evidence type="ECO:0000256" key="3">
    <source>
        <dbReference type="ARBA" id="ARBA00022692"/>
    </source>
</evidence>
<dbReference type="PANTHER" id="PTHR12300:SF161">
    <property type="entry name" value="RECEPTOR EXPRESSION-ENHANCING PROTEIN"/>
    <property type="match status" value="1"/>
</dbReference>
<keyword evidence="4 6" id="KW-1133">Transmembrane helix</keyword>
<protein>
    <recommendedName>
        <fullName evidence="6">Protein YOP1</fullName>
    </recommendedName>
</protein>
<comment type="caution">
    <text evidence="6">Lacks conserved residue(s) required for the propagation of feature annotation.</text>
</comment>
<evidence type="ECO:0000256" key="2">
    <source>
        <dbReference type="ARBA" id="ARBA00008573"/>
    </source>
</evidence>
<comment type="similarity">
    <text evidence="2 6">Belongs to the DP1 family.</text>
</comment>
<dbReference type="InterPro" id="IPR004345">
    <property type="entry name" value="TB2_DP1_HVA22"/>
</dbReference>
<evidence type="ECO:0000256" key="1">
    <source>
        <dbReference type="ARBA" id="ARBA00004141"/>
    </source>
</evidence>
<keyword evidence="3 6" id="KW-0812">Transmembrane</keyword>
<dbReference type="Pfam" id="PF03134">
    <property type="entry name" value="TB2_DP1_HVA22"/>
    <property type="match status" value="1"/>
</dbReference>
<feature type="transmembrane region" description="Helical" evidence="6">
    <location>
        <begin position="106"/>
        <end position="126"/>
    </location>
</feature>
<keyword evidence="8" id="KW-1185">Reference proteome</keyword>
<evidence type="ECO:0000313" key="8">
    <source>
        <dbReference type="Proteomes" id="UP000318582"/>
    </source>
</evidence>
<evidence type="ECO:0000256" key="5">
    <source>
        <dbReference type="ARBA" id="ARBA00023136"/>
    </source>
</evidence>
<evidence type="ECO:0000256" key="4">
    <source>
        <dbReference type="ARBA" id="ARBA00022989"/>
    </source>
</evidence>
<proteinExistence type="inferred from homology"/>
<reference evidence="7 8" key="1">
    <citation type="journal article" date="2019" name="Sci. Rep.">
        <title>Comparative genomics of chytrid fungi reveal insights into the obligate biotrophic and pathogenic lifestyle of Synchytrium endobioticum.</title>
        <authorList>
            <person name="van de Vossenberg B.T.L.H."/>
            <person name="Warris S."/>
            <person name="Nguyen H.D.T."/>
            <person name="van Gent-Pelzer M.P.E."/>
            <person name="Joly D.L."/>
            <person name="van de Geest H.C."/>
            <person name="Bonants P.J.M."/>
            <person name="Smith D.S."/>
            <person name="Levesque C.A."/>
            <person name="van der Lee T.A.J."/>
        </authorList>
    </citation>
    <scope>NUCLEOTIDE SEQUENCE [LARGE SCALE GENOMIC DNA]</scope>
    <source>
        <strain evidence="7 8">CBS 809.83</strain>
    </source>
</reference>
<name>A0A507E3F5_9FUNG</name>
<accession>A0A507E3F5</accession>